<dbReference type="EMBL" id="CAFBNC010000047">
    <property type="protein sequence ID" value="CAB4937661.1"/>
    <property type="molecule type" value="Genomic_DNA"/>
</dbReference>
<evidence type="ECO:0000256" key="1">
    <source>
        <dbReference type="SAM" id="MobiDB-lite"/>
    </source>
</evidence>
<dbReference type="PANTHER" id="PTHR11092">
    <property type="entry name" value="SUGAR NUCLEOTIDE EPIMERASE RELATED"/>
    <property type="match status" value="1"/>
</dbReference>
<organism evidence="4">
    <name type="scientific">freshwater metagenome</name>
    <dbReference type="NCBI Taxonomy" id="449393"/>
    <lineage>
        <taxon>unclassified sequences</taxon>
        <taxon>metagenomes</taxon>
        <taxon>ecological metagenomes</taxon>
    </lineage>
</organism>
<accession>A0A6J5YE46</accession>
<dbReference type="InterPro" id="IPR036291">
    <property type="entry name" value="NAD(P)-bd_dom_sf"/>
</dbReference>
<dbReference type="Pfam" id="PF08338">
    <property type="entry name" value="DUF1731"/>
    <property type="match status" value="1"/>
</dbReference>
<reference evidence="4" key="1">
    <citation type="submission" date="2020-05" db="EMBL/GenBank/DDBJ databases">
        <authorList>
            <person name="Chiriac C."/>
            <person name="Salcher M."/>
            <person name="Ghai R."/>
            <person name="Kavagutti S V."/>
        </authorList>
    </citation>
    <scope>NUCLEOTIDE SEQUENCE</scope>
</reference>
<gene>
    <name evidence="4" type="ORF">UFOPK1392_00627</name>
    <name evidence="5" type="ORF">UFOPK3733_01078</name>
</gene>
<feature type="domain" description="NAD-dependent epimerase/dehydratase" evidence="2">
    <location>
        <begin position="28"/>
        <end position="242"/>
    </location>
</feature>
<name>A0A6J5YE46_9ZZZZ</name>
<dbReference type="EMBL" id="CAEMXZ010000019">
    <property type="protein sequence ID" value="CAB4322886.1"/>
    <property type="molecule type" value="Genomic_DNA"/>
</dbReference>
<sequence length="328" mass="34249">MSEATNSDADNTEASSATGEPASSTRRIAITGASGLIGSALSAALRADGDTVVPLVRREVRQGETAVRWDPAAGTIDAAALEGVDAVVHLAGAGIGDRRWTDSYKREVLESRTKGTDLLARTLAGLETPPSVMVSGSAIGIYGETGESEVDESAPHARDFLASVCTQWEAAAAPAVEAGIRVPFLRTGIVLSPDGGALAKLLPLFKLGAGGRMGSGRQWWSWISLADELAVIRWLLDNEVSGPVNATAPEPVTNAQMTKTLGSVLHRPTLFPVPAFGPKLLLGSELAQALLFTSQRVVPKVLTDHNFSFAHPTLESALRAMLGRPAAA</sequence>
<dbReference type="InterPro" id="IPR013549">
    <property type="entry name" value="DUF1731"/>
</dbReference>
<dbReference type="NCBIfam" id="TIGR01777">
    <property type="entry name" value="yfcH"/>
    <property type="match status" value="1"/>
</dbReference>
<dbReference type="InterPro" id="IPR001509">
    <property type="entry name" value="Epimerase_deHydtase"/>
</dbReference>
<proteinExistence type="predicted"/>
<evidence type="ECO:0000259" key="3">
    <source>
        <dbReference type="Pfam" id="PF08338"/>
    </source>
</evidence>
<dbReference type="Gene3D" id="3.40.50.720">
    <property type="entry name" value="NAD(P)-binding Rossmann-like Domain"/>
    <property type="match status" value="1"/>
</dbReference>
<protein>
    <submittedName>
        <fullName evidence="4">Unannotated protein</fullName>
    </submittedName>
</protein>
<feature type="domain" description="DUF1731" evidence="3">
    <location>
        <begin position="273"/>
        <end position="320"/>
    </location>
</feature>
<dbReference type="InterPro" id="IPR010099">
    <property type="entry name" value="SDR39U1"/>
</dbReference>
<evidence type="ECO:0000259" key="2">
    <source>
        <dbReference type="Pfam" id="PF01370"/>
    </source>
</evidence>
<dbReference type="CDD" id="cd05242">
    <property type="entry name" value="SDR_a8"/>
    <property type="match status" value="1"/>
</dbReference>
<feature type="region of interest" description="Disordered" evidence="1">
    <location>
        <begin position="1"/>
        <end position="25"/>
    </location>
</feature>
<dbReference type="Pfam" id="PF01370">
    <property type="entry name" value="Epimerase"/>
    <property type="match status" value="1"/>
</dbReference>
<dbReference type="AlphaFoldDB" id="A0A6J5YE46"/>
<evidence type="ECO:0000313" key="5">
    <source>
        <dbReference type="EMBL" id="CAB4937661.1"/>
    </source>
</evidence>
<dbReference type="SUPFAM" id="SSF51735">
    <property type="entry name" value="NAD(P)-binding Rossmann-fold domains"/>
    <property type="match status" value="1"/>
</dbReference>
<evidence type="ECO:0000313" key="4">
    <source>
        <dbReference type="EMBL" id="CAB4322886.1"/>
    </source>
</evidence>
<dbReference type="PANTHER" id="PTHR11092:SF0">
    <property type="entry name" value="EPIMERASE FAMILY PROTEIN SDR39U1"/>
    <property type="match status" value="1"/>
</dbReference>